<evidence type="ECO:0000313" key="3">
    <source>
        <dbReference type="Proteomes" id="UP000051952"/>
    </source>
</evidence>
<evidence type="ECO:0008006" key="4">
    <source>
        <dbReference type="Google" id="ProtNLM"/>
    </source>
</evidence>
<reference evidence="3" key="1">
    <citation type="submission" date="2015-09" db="EMBL/GenBank/DDBJ databases">
        <authorList>
            <consortium name="Pathogen Informatics"/>
        </authorList>
    </citation>
    <scope>NUCLEOTIDE SEQUENCE [LARGE SCALE GENOMIC DNA]</scope>
    <source>
        <strain evidence="3">Lake Konstanz</strain>
    </source>
</reference>
<keyword evidence="3" id="KW-1185">Reference proteome</keyword>
<feature type="compositionally biased region" description="Polar residues" evidence="1">
    <location>
        <begin position="280"/>
        <end position="294"/>
    </location>
</feature>
<organism evidence="2 3">
    <name type="scientific">Bodo saltans</name>
    <name type="common">Flagellated protozoan</name>
    <dbReference type="NCBI Taxonomy" id="75058"/>
    <lineage>
        <taxon>Eukaryota</taxon>
        <taxon>Discoba</taxon>
        <taxon>Euglenozoa</taxon>
        <taxon>Kinetoplastea</taxon>
        <taxon>Metakinetoplastina</taxon>
        <taxon>Eubodonida</taxon>
        <taxon>Bodonidae</taxon>
        <taxon>Bodo</taxon>
    </lineage>
</organism>
<feature type="region of interest" description="Disordered" evidence="1">
    <location>
        <begin position="280"/>
        <end position="300"/>
    </location>
</feature>
<gene>
    <name evidence="2" type="ORF">BSAL_19595</name>
</gene>
<dbReference type="EMBL" id="CYKH01001710">
    <property type="protein sequence ID" value="CUG89154.1"/>
    <property type="molecule type" value="Genomic_DNA"/>
</dbReference>
<name>A0A0S4JGM0_BODSA</name>
<accession>A0A0S4JGM0</accession>
<evidence type="ECO:0000256" key="1">
    <source>
        <dbReference type="SAM" id="MobiDB-lite"/>
    </source>
</evidence>
<dbReference type="VEuPathDB" id="TriTrypDB:BSAL_19595"/>
<dbReference type="AlphaFoldDB" id="A0A0S4JGM0"/>
<feature type="region of interest" description="Disordered" evidence="1">
    <location>
        <begin position="313"/>
        <end position="337"/>
    </location>
</feature>
<dbReference type="Proteomes" id="UP000051952">
    <property type="component" value="Unassembled WGS sequence"/>
</dbReference>
<proteinExistence type="predicted"/>
<evidence type="ECO:0000313" key="2">
    <source>
        <dbReference type="EMBL" id="CUG89154.1"/>
    </source>
</evidence>
<sequence length="675" mass="73916">MRRALSSTHTHVTTSQCLRLRSDLSCFSMRAVMENAFFQAPNSRASTPEPTEVIQNCMHSVRNAVEQSPVITFESADELHDHVGDFAQYLLKHVARGYQQPLYAGPRELTTDDDVVQYFVSEWLPQFLQPSEGESTFHVKLADLCIAVESFRSAVAAPAIVLDSGRWRMTQHHPSLWIPRSKDEEALSLPLLHWLQDHGSVQFHGPQKVLHMGTGSGYVTDLLMVGLGGNMSSLLCVDHSAHALSATERTLQDHWRLKRSSHVRKRVELLECESLPTMKPQATSATSLKGTPTTAKPGATNLAAAARRRALGRAHRTGAVLEQDRLDRTGSSPSSAAEGSFLSSSVDLLCVSAAPVSNGFPAWSPLEALKQHAVLQNTAPYATVGGMHRWMGQALGPSSPLRQGGVVCVLLPFSLHCSPLEIISAQLSAVNGSSVDGKSSAWDIVASRRSPLCASVSAAESMLSGRSARNFLNRCGPQDPLQQHRFYREMVRHVTRTIGSEFIVFSDSAVASLDNSNNRMPKKRSNGGAWEDSFEHQNYLPREGPTNPLHWSNVVDSFPHLESDAHLQLGDGSTSTALLSPEERQRLLAHRNDASAVLGRSPHIMSVNAAAELNLQSIFGHELRTRRQKKAKKLAFASSRNVEWYLDEKVVKSDAAKVDVLNEVLKKLGAASTPN</sequence>
<protein>
    <recommendedName>
        <fullName evidence="4">Methyltransferase</fullName>
    </recommendedName>
</protein>